<dbReference type="EMBL" id="BAABHA010000015">
    <property type="protein sequence ID" value="GAA4390715.1"/>
    <property type="molecule type" value="Genomic_DNA"/>
</dbReference>
<feature type="signal peptide" evidence="2">
    <location>
        <begin position="1"/>
        <end position="23"/>
    </location>
</feature>
<evidence type="ECO:0000313" key="4">
    <source>
        <dbReference type="Proteomes" id="UP001500454"/>
    </source>
</evidence>
<evidence type="ECO:0000313" key="3">
    <source>
        <dbReference type="EMBL" id="GAA4390715.1"/>
    </source>
</evidence>
<proteinExistence type="predicted"/>
<gene>
    <name evidence="3" type="ORF">GCM10023186_39240</name>
</gene>
<feature type="chain" id="PRO_5047243292" evidence="2">
    <location>
        <begin position="24"/>
        <end position="95"/>
    </location>
</feature>
<reference evidence="4" key="1">
    <citation type="journal article" date="2019" name="Int. J. Syst. Evol. Microbiol.">
        <title>The Global Catalogue of Microorganisms (GCM) 10K type strain sequencing project: providing services to taxonomists for standard genome sequencing and annotation.</title>
        <authorList>
            <consortium name="The Broad Institute Genomics Platform"/>
            <consortium name="The Broad Institute Genome Sequencing Center for Infectious Disease"/>
            <person name="Wu L."/>
            <person name="Ma J."/>
        </authorList>
    </citation>
    <scope>NUCLEOTIDE SEQUENCE [LARGE SCALE GENOMIC DNA]</scope>
    <source>
        <strain evidence="4">JCM 17924</strain>
    </source>
</reference>
<organism evidence="3 4">
    <name type="scientific">Hymenobacter koreensis</name>
    <dbReference type="NCBI Taxonomy" id="1084523"/>
    <lineage>
        <taxon>Bacteria</taxon>
        <taxon>Pseudomonadati</taxon>
        <taxon>Bacteroidota</taxon>
        <taxon>Cytophagia</taxon>
        <taxon>Cytophagales</taxon>
        <taxon>Hymenobacteraceae</taxon>
        <taxon>Hymenobacter</taxon>
    </lineage>
</organism>
<dbReference type="Proteomes" id="UP001500454">
    <property type="component" value="Unassembled WGS sequence"/>
</dbReference>
<protein>
    <submittedName>
        <fullName evidence="3">Uncharacterized protein</fullName>
    </submittedName>
</protein>
<keyword evidence="2" id="KW-0732">Signal</keyword>
<feature type="region of interest" description="Disordered" evidence="1">
    <location>
        <begin position="70"/>
        <end position="95"/>
    </location>
</feature>
<keyword evidence="4" id="KW-1185">Reference proteome</keyword>
<accession>A0ABP8JH75</accession>
<name>A0ABP8JH75_9BACT</name>
<sequence>MPKLLLLLLLAALAFLDPAAALAAPASSAATSTELALESTVGIPRPRYKKYRGNSRRKYRRNIFRRAAAKRQAKQKTQAAPRRRGVITVEPPVRN</sequence>
<dbReference type="RefSeq" id="WP_345226994.1">
    <property type="nucleotide sequence ID" value="NZ_BAABHA010000015.1"/>
</dbReference>
<comment type="caution">
    <text evidence="3">The sequence shown here is derived from an EMBL/GenBank/DDBJ whole genome shotgun (WGS) entry which is preliminary data.</text>
</comment>
<evidence type="ECO:0000256" key="1">
    <source>
        <dbReference type="SAM" id="MobiDB-lite"/>
    </source>
</evidence>
<evidence type="ECO:0000256" key="2">
    <source>
        <dbReference type="SAM" id="SignalP"/>
    </source>
</evidence>